<organism evidence="1 2">
    <name type="scientific">Pseudomonas phage Henu5</name>
    <dbReference type="NCBI Taxonomy" id="2499902"/>
    <lineage>
        <taxon>Viruses</taxon>
        <taxon>Duplodnaviria</taxon>
        <taxon>Heunggongvirae</taxon>
        <taxon>Uroviricota</taxon>
        <taxon>Caudoviricetes</taxon>
        <taxon>Vandenendeviridae</taxon>
        <taxon>Skurskavirinae</taxon>
        <taxon>Pakpunavirus</taxon>
        <taxon>Pakpunavirus Henu5</taxon>
    </lineage>
</organism>
<keyword evidence="2" id="KW-1185">Reference proteome</keyword>
<name>A0A410T7Z8_9CAUD</name>
<evidence type="ECO:0000313" key="1">
    <source>
        <dbReference type="EMBL" id="QAU05066.1"/>
    </source>
</evidence>
<sequence>MDAPAMGIAPGGIVYRRARRAGCRSIYRSKARMVGKLMTIRVGDIVAIRGDLRKKLDGSCQYLPEQLVDGKFLKHTGTGEMWTGRVERIRGDVAEVGGGWRGIEYYVPVSEIKA</sequence>
<gene>
    <name evidence="1" type="ORF">Henu5_gp35</name>
</gene>
<dbReference type="Proteomes" id="UP000289163">
    <property type="component" value="Segment"/>
</dbReference>
<proteinExistence type="predicted"/>
<protein>
    <submittedName>
        <fullName evidence="1">Uncharacterized protein</fullName>
    </submittedName>
</protein>
<reference evidence="1 2" key="1">
    <citation type="submission" date="2018-11" db="EMBL/GenBank/DDBJ databases">
        <authorList>
            <person name="Teng T."/>
        </authorList>
    </citation>
    <scope>NUCLEOTIDE SEQUENCE [LARGE SCALE GENOMIC DNA]</scope>
</reference>
<accession>A0A410T7Z8</accession>
<dbReference type="EMBL" id="MK224498">
    <property type="protein sequence ID" value="QAU05066.1"/>
    <property type="molecule type" value="Genomic_DNA"/>
</dbReference>
<evidence type="ECO:0000313" key="2">
    <source>
        <dbReference type="Proteomes" id="UP000289163"/>
    </source>
</evidence>